<dbReference type="PANTHER" id="PTHR36302">
    <property type="entry name" value="BLR7088 PROTEIN"/>
    <property type="match status" value="1"/>
</dbReference>
<comment type="caution">
    <text evidence="2">The sequence shown here is derived from an EMBL/GenBank/DDBJ whole genome shotgun (WGS) entry which is preliminary data.</text>
</comment>
<keyword evidence="3" id="KW-1185">Reference proteome</keyword>
<feature type="transmembrane region" description="Helical" evidence="1">
    <location>
        <begin position="12"/>
        <end position="32"/>
    </location>
</feature>
<accession>A0ABQ2VVD5</accession>
<dbReference type="Pfam" id="PF04314">
    <property type="entry name" value="PCuAC"/>
    <property type="match status" value="1"/>
</dbReference>
<evidence type="ECO:0000256" key="1">
    <source>
        <dbReference type="SAM" id="Phobius"/>
    </source>
</evidence>
<dbReference type="RefSeq" id="WP_229866810.1">
    <property type="nucleotide sequence ID" value="NZ_BMTF01000005.1"/>
</dbReference>
<protein>
    <submittedName>
        <fullName evidence="2">Membrane protein</fullName>
    </submittedName>
</protein>
<keyword evidence="1" id="KW-0812">Transmembrane</keyword>
<evidence type="ECO:0000313" key="3">
    <source>
        <dbReference type="Proteomes" id="UP000660675"/>
    </source>
</evidence>
<gene>
    <name evidence="2" type="ORF">GCM10015535_20360</name>
</gene>
<reference evidence="3" key="1">
    <citation type="journal article" date="2019" name="Int. J. Syst. Evol. Microbiol.">
        <title>The Global Catalogue of Microorganisms (GCM) 10K type strain sequencing project: providing services to taxonomists for standard genome sequencing and annotation.</title>
        <authorList>
            <consortium name="The Broad Institute Genomics Platform"/>
            <consortium name="The Broad Institute Genome Sequencing Center for Infectious Disease"/>
            <person name="Wu L."/>
            <person name="Ma J."/>
        </authorList>
    </citation>
    <scope>NUCLEOTIDE SEQUENCE [LARGE SCALE GENOMIC DNA]</scope>
    <source>
        <strain evidence="3">JCM 4376</strain>
    </source>
</reference>
<dbReference type="EMBL" id="BMTF01000005">
    <property type="protein sequence ID" value="GGV81112.1"/>
    <property type="molecule type" value="Genomic_DNA"/>
</dbReference>
<proteinExistence type="predicted"/>
<dbReference type="SUPFAM" id="SSF110087">
    <property type="entry name" value="DR1885-like metal-binding protein"/>
    <property type="match status" value="1"/>
</dbReference>
<evidence type="ECO:0000313" key="2">
    <source>
        <dbReference type="EMBL" id="GGV81112.1"/>
    </source>
</evidence>
<dbReference type="InterPro" id="IPR058248">
    <property type="entry name" value="Lxx211020-like"/>
</dbReference>
<dbReference type="InterPro" id="IPR007410">
    <property type="entry name" value="LpqE-like"/>
</dbReference>
<dbReference type="Gene3D" id="2.60.40.1890">
    <property type="entry name" value="PCu(A)C copper chaperone"/>
    <property type="match status" value="1"/>
</dbReference>
<dbReference type="InterPro" id="IPR036182">
    <property type="entry name" value="PCuAC_sf"/>
</dbReference>
<keyword evidence="1" id="KW-1133">Transmembrane helix</keyword>
<name>A0ABQ2VVD5_9ACTN</name>
<dbReference type="Proteomes" id="UP000660675">
    <property type="component" value="Unassembled WGS sequence"/>
</dbReference>
<sequence length="172" mass="17902">MPVPSARLRAPLTAVGVPVLACALALCGLGAWTATGRAGSPPHVAVTKAYVYQPLGSTRETAAFFTLTNDGGSADRLVKITSPDTAAPPALSEHRMTSSGAAYRQPVGSAAVPAEDGLTMTPHGTDVTVRPKGTWLPGEEVSFTLRFAYGKPLKVRAVVVRPGTETDRPLRP</sequence>
<organism evidence="2 3">
    <name type="scientific">Streptomyces gelaticus</name>
    <dbReference type="NCBI Taxonomy" id="285446"/>
    <lineage>
        <taxon>Bacteria</taxon>
        <taxon>Bacillati</taxon>
        <taxon>Actinomycetota</taxon>
        <taxon>Actinomycetes</taxon>
        <taxon>Kitasatosporales</taxon>
        <taxon>Streptomycetaceae</taxon>
        <taxon>Streptomyces</taxon>
    </lineage>
</organism>
<dbReference type="PANTHER" id="PTHR36302:SF1">
    <property type="entry name" value="COPPER CHAPERONE PCU(A)C"/>
    <property type="match status" value="1"/>
</dbReference>
<keyword evidence="1" id="KW-0472">Membrane</keyword>